<feature type="domain" description="Coenzyme F420:L-glutamate ligase-like" evidence="1">
    <location>
        <begin position="11"/>
        <end position="389"/>
    </location>
</feature>
<evidence type="ECO:0000313" key="2">
    <source>
        <dbReference type="EMBL" id="MFD1798427.1"/>
    </source>
</evidence>
<accession>A0ABW4NNE6</accession>
<dbReference type="Pfam" id="PF01996">
    <property type="entry name" value="F420_ligase"/>
    <property type="match status" value="1"/>
</dbReference>
<dbReference type="RefSeq" id="WP_058919621.1">
    <property type="nucleotide sequence ID" value="NZ_JBHSQC010000024.1"/>
</dbReference>
<comment type="caution">
    <text evidence="2">The sequence shown here is derived from an EMBL/GenBank/DDBJ whole genome shotgun (WGS) entry which is preliminary data.</text>
</comment>
<gene>
    <name evidence="2" type="ORF">ACFSBK_00925</name>
</gene>
<dbReference type="Gene3D" id="3.30.1330.100">
    <property type="entry name" value="CofE-like"/>
    <property type="match status" value="1"/>
</dbReference>
<keyword evidence="2" id="KW-0436">Ligase</keyword>
<name>A0ABW4NNE6_9LACT</name>
<dbReference type="SUPFAM" id="SSF144010">
    <property type="entry name" value="CofE-like"/>
    <property type="match status" value="1"/>
</dbReference>
<evidence type="ECO:0000259" key="1">
    <source>
        <dbReference type="Pfam" id="PF01996"/>
    </source>
</evidence>
<reference evidence="3" key="1">
    <citation type="journal article" date="2019" name="Int. J. Syst. Evol. Microbiol.">
        <title>The Global Catalogue of Microorganisms (GCM) 10K type strain sequencing project: providing services to taxonomists for standard genome sequencing and annotation.</title>
        <authorList>
            <consortium name="The Broad Institute Genomics Platform"/>
            <consortium name="The Broad Institute Genome Sequencing Center for Infectious Disease"/>
            <person name="Wu L."/>
            <person name="Ma J."/>
        </authorList>
    </citation>
    <scope>NUCLEOTIDE SEQUENCE [LARGE SCALE GENOMIC DNA]</scope>
    <source>
        <strain evidence="3">KCTC 42143</strain>
    </source>
</reference>
<protein>
    <submittedName>
        <fullName evidence="2">Coenzyme F420-0:L-glutamate ligase</fullName>
    </submittedName>
</protein>
<sequence length="396" mass="43707">MERVVGTVTRGLRCPIVNEGDRIEEIVMESVLAASESEGFQILDKDIVAITESIVARAQGNYATTDQIAQDIQTKFGQETIGVIFPILSRNRFGNCLRGIAKGAKKIVLMLSYPADEVGNHLVDLDMLDEKGVNPWTDVLTEEEFRNHFGYKKHAFTGIDYIEFYKSLIEEAGAECEIIFSNNPRTILDYTKNVLTCDIHTRNRTKKILKANGGEKIYSLDNVLAESIDGSGYNEEFGLLGSNTATEDSIKLFPRNCQPVVDQIQHMLKEKTGKNVEVMVYGDGAFKDPVGMIWELADPVVSPAYTSGLEGTPSEVKLKYLADNNFADLRGEELKQAISSFIDNKDVDLVGSNETLGTTPRQLTDLIGSLADLTSGSGDKGTPIVFIQGYFDNYTN</sequence>
<evidence type="ECO:0000313" key="3">
    <source>
        <dbReference type="Proteomes" id="UP001597285"/>
    </source>
</evidence>
<dbReference type="Proteomes" id="UP001597285">
    <property type="component" value="Unassembled WGS sequence"/>
</dbReference>
<keyword evidence="3" id="KW-1185">Reference proteome</keyword>
<dbReference type="EMBL" id="JBHUFF010000005">
    <property type="protein sequence ID" value="MFD1798427.1"/>
    <property type="molecule type" value="Genomic_DNA"/>
</dbReference>
<dbReference type="InterPro" id="IPR002847">
    <property type="entry name" value="F420-0_gamma-glut_ligase-dom"/>
</dbReference>
<dbReference type="GO" id="GO:0016874">
    <property type="term" value="F:ligase activity"/>
    <property type="evidence" value="ECO:0007669"/>
    <property type="project" value="UniProtKB-KW"/>
</dbReference>
<proteinExistence type="predicted"/>
<organism evidence="2 3">
    <name type="scientific">Carnobacterium antarcticum</name>
    <dbReference type="NCBI Taxonomy" id="2126436"/>
    <lineage>
        <taxon>Bacteria</taxon>
        <taxon>Bacillati</taxon>
        <taxon>Bacillota</taxon>
        <taxon>Bacilli</taxon>
        <taxon>Lactobacillales</taxon>
        <taxon>Carnobacteriaceae</taxon>
        <taxon>Carnobacterium</taxon>
    </lineage>
</organism>